<sequence>MTATIITNDAQSKQNVETVLAFYDEMINKKQAPNAVEKYLTPDYIQHNPIVPTTAKSLGEFFGQVAAARQNLRVVIHRVIASGDYVWAHVNFINIFNDEEDDRGFAGVDIYRFDANGKIAEHWDVLQEVPDPKTAANTNGMF</sequence>
<dbReference type="AlphaFoldDB" id="A0A2U1JV96"/>
<dbReference type="OrthoDB" id="9812089at2"/>
<dbReference type="InterPro" id="IPR032710">
    <property type="entry name" value="NTF2-like_dom_sf"/>
</dbReference>
<dbReference type="Pfam" id="PF12680">
    <property type="entry name" value="SnoaL_2"/>
    <property type="match status" value="1"/>
</dbReference>
<comment type="caution">
    <text evidence="2">The sequence shown here is derived from an EMBL/GenBank/DDBJ whole genome shotgun (WGS) entry which is preliminary data.</text>
</comment>
<proteinExistence type="predicted"/>
<dbReference type="SUPFAM" id="SSF54427">
    <property type="entry name" value="NTF2-like"/>
    <property type="match status" value="1"/>
</dbReference>
<dbReference type="EMBL" id="QCZH01000008">
    <property type="protein sequence ID" value="PWA09127.1"/>
    <property type="molecule type" value="Genomic_DNA"/>
</dbReference>
<dbReference type="Proteomes" id="UP000245618">
    <property type="component" value="Unassembled WGS sequence"/>
</dbReference>
<dbReference type="InterPro" id="IPR037401">
    <property type="entry name" value="SnoaL-like"/>
</dbReference>
<keyword evidence="3" id="KW-1185">Reference proteome</keyword>
<organism evidence="2 3">
    <name type="scientific">Flavobacterium laiguense</name>
    <dbReference type="NCBI Taxonomy" id="2169409"/>
    <lineage>
        <taxon>Bacteria</taxon>
        <taxon>Pseudomonadati</taxon>
        <taxon>Bacteroidota</taxon>
        <taxon>Flavobacteriia</taxon>
        <taxon>Flavobacteriales</taxon>
        <taxon>Flavobacteriaceae</taxon>
        <taxon>Flavobacterium</taxon>
    </lineage>
</organism>
<dbReference type="RefSeq" id="WP_116762827.1">
    <property type="nucleotide sequence ID" value="NZ_QCZH01000008.1"/>
</dbReference>
<accession>A0A2U1JV96</accession>
<name>A0A2U1JV96_9FLAO</name>
<evidence type="ECO:0000313" key="3">
    <source>
        <dbReference type="Proteomes" id="UP000245618"/>
    </source>
</evidence>
<feature type="domain" description="SnoaL-like" evidence="1">
    <location>
        <begin position="19"/>
        <end position="122"/>
    </location>
</feature>
<evidence type="ECO:0000259" key="1">
    <source>
        <dbReference type="Pfam" id="PF12680"/>
    </source>
</evidence>
<evidence type="ECO:0000313" key="2">
    <source>
        <dbReference type="EMBL" id="PWA09127.1"/>
    </source>
</evidence>
<gene>
    <name evidence="2" type="ORF">DB891_09305</name>
</gene>
<protein>
    <recommendedName>
        <fullName evidence="1">SnoaL-like domain-containing protein</fullName>
    </recommendedName>
</protein>
<dbReference type="Gene3D" id="3.10.450.50">
    <property type="match status" value="1"/>
</dbReference>
<reference evidence="2 3" key="1">
    <citation type="submission" date="2018-04" db="EMBL/GenBank/DDBJ databases">
        <title>Flavobacterium sp. nov., isolated from glacier ice.</title>
        <authorList>
            <person name="Liu Q."/>
            <person name="Xin Y.-H."/>
        </authorList>
    </citation>
    <scope>NUCLEOTIDE SEQUENCE [LARGE SCALE GENOMIC DNA]</scope>
    <source>
        <strain evidence="2 3">LB2P30</strain>
    </source>
</reference>